<evidence type="ECO:0000259" key="2">
    <source>
        <dbReference type="PROSITE" id="PS51464"/>
    </source>
</evidence>
<evidence type="ECO:0000313" key="3">
    <source>
        <dbReference type="EMBL" id="GEO40512.1"/>
    </source>
</evidence>
<dbReference type="EMBL" id="BJYZ01000022">
    <property type="protein sequence ID" value="GEO40512.1"/>
    <property type="molecule type" value="Genomic_DNA"/>
</dbReference>
<dbReference type="GO" id="GO:0097367">
    <property type="term" value="F:carbohydrate derivative binding"/>
    <property type="evidence" value="ECO:0007669"/>
    <property type="project" value="InterPro"/>
</dbReference>
<dbReference type="PANTHER" id="PTHR43443:SF1">
    <property type="entry name" value="3-HEXULOSE-6-PHOSPHATE ISOMERASE"/>
    <property type="match status" value="1"/>
</dbReference>
<dbReference type="InterPro" id="IPR001347">
    <property type="entry name" value="SIS_dom"/>
</dbReference>
<dbReference type="GO" id="GO:1901135">
    <property type="term" value="P:carbohydrate derivative metabolic process"/>
    <property type="evidence" value="ECO:0007669"/>
    <property type="project" value="InterPro"/>
</dbReference>
<keyword evidence="3" id="KW-0413">Isomerase</keyword>
<reference evidence="3 4" key="1">
    <citation type="submission" date="2019-07" db="EMBL/GenBank/DDBJ databases">
        <title>Whole genome shotgun sequence of Skermanella aerolata NBRC 106429.</title>
        <authorList>
            <person name="Hosoyama A."/>
            <person name="Uohara A."/>
            <person name="Ohji S."/>
            <person name="Ichikawa N."/>
        </authorList>
    </citation>
    <scope>NUCLEOTIDE SEQUENCE [LARGE SCALE GENOMIC DNA]</scope>
    <source>
        <strain evidence="3 4">NBRC 106429</strain>
    </source>
</reference>
<keyword evidence="4" id="KW-1185">Reference proteome</keyword>
<name>A0A512DVM4_9PROT</name>
<dbReference type="GO" id="GO:0016853">
    <property type="term" value="F:isomerase activity"/>
    <property type="evidence" value="ECO:0007669"/>
    <property type="project" value="UniProtKB-KW"/>
</dbReference>
<gene>
    <name evidence="3" type="ORF">SAE02_46600</name>
</gene>
<evidence type="ECO:0000256" key="1">
    <source>
        <dbReference type="ARBA" id="ARBA00009235"/>
    </source>
</evidence>
<dbReference type="PROSITE" id="PS51464">
    <property type="entry name" value="SIS"/>
    <property type="match status" value="1"/>
</dbReference>
<dbReference type="PANTHER" id="PTHR43443">
    <property type="entry name" value="3-HEXULOSE-6-PHOSPHATE ISOMERASE"/>
    <property type="match status" value="1"/>
</dbReference>
<feature type="domain" description="SIS" evidence="2">
    <location>
        <begin position="31"/>
        <end position="175"/>
    </location>
</feature>
<organism evidence="3 4">
    <name type="scientific">Skermanella aerolata</name>
    <dbReference type="NCBI Taxonomy" id="393310"/>
    <lineage>
        <taxon>Bacteria</taxon>
        <taxon>Pseudomonadati</taxon>
        <taxon>Pseudomonadota</taxon>
        <taxon>Alphaproteobacteria</taxon>
        <taxon>Rhodospirillales</taxon>
        <taxon>Azospirillaceae</taxon>
        <taxon>Skermanella</taxon>
    </lineage>
</organism>
<dbReference type="SUPFAM" id="SSF53697">
    <property type="entry name" value="SIS domain"/>
    <property type="match status" value="1"/>
</dbReference>
<proteinExistence type="inferred from homology"/>
<dbReference type="RefSeq" id="WP_244619620.1">
    <property type="nucleotide sequence ID" value="NZ_BJYZ01000022.1"/>
</dbReference>
<dbReference type="Gene3D" id="3.40.50.10490">
    <property type="entry name" value="Glucose-6-phosphate isomerase like protein, domain 1"/>
    <property type="match status" value="1"/>
</dbReference>
<dbReference type="Proteomes" id="UP000321523">
    <property type="component" value="Unassembled WGS sequence"/>
</dbReference>
<accession>A0A512DVM4</accession>
<evidence type="ECO:0000313" key="4">
    <source>
        <dbReference type="Proteomes" id="UP000321523"/>
    </source>
</evidence>
<dbReference type="AlphaFoldDB" id="A0A512DVM4"/>
<protein>
    <submittedName>
        <fullName evidence="3">Hexulose-6-phosphate isomerase</fullName>
    </submittedName>
</protein>
<sequence length="188" mass="19408">MTKSVGELASRACAEIAATFGSIDESAVSVLVEELAAARRIALHGVGREGLMMRALTMRLFHMGLDAHPVGDMTTPAIGPGDLLVVSAGPGEFSTIMALIGVARDAGARVALVTAQPEGGAAKAADVVMCLPAQTMASDSGPRASAVLSMGSAFEGAQYVFFEVLVLLLRERLGIAAEAMRARHTNLE</sequence>
<comment type="caution">
    <text evidence="3">The sequence shown here is derived from an EMBL/GenBank/DDBJ whole genome shotgun (WGS) entry which is preliminary data.</text>
</comment>
<comment type="similarity">
    <text evidence="1">Belongs to the SIS family. PHI subfamily.</text>
</comment>
<dbReference type="InterPro" id="IPR046348">
    <property type="entry name" value="SIS_dom_sf"/>
</dbReference>
<dbReference type="InterPro" id="IPR017552">
    <property type="entry name" value="PHI/rmpB"/>
</dbReference>